<keyword evidence="2" id="KW-0732">Signal</keyword>
<feature type="compositionally biased region" description="Pro residues" evidence="1">
    <location>
        <begin position="53"/>
        <end position="67"/>
    </location>
</feature>
<protein>
    <submittedName>
        <fullName evidence="3">Codes for truncated alpha mRNA of alpha heavy chain disease patient LTE</fullName>
    </submittedName>
</protein>
<reference evidence="3" key="1">
    <citation type="journal article" date="1992" name="Eur. J. Immunol.">
        <title>Alpha heavy chain disease alpha mRNA contain nucleotide sequences of unknown origins.</title>
        <authorList>
            <person name="Fakhfakh F."/>
            <person name="Dellagi K."/>
            <person name="Ayadi H."/>
            <person name="Bouguerra A."/>
            <person name="Fourati R."/>
            <person name="Ben Ayed F."/>
            <person name="Brouet J.C."/>
            <person name="Tsapis A."/>
        </authorList>
    </citation>
    <scope>NUCLEOTIDE SEQUENCE</scope>
    <source>
        <strain evidence="3">Alpha heavy chain disease patient LTE</strain>
        <tissue evidence="3">Abdominal ganglion</tissue>
    </source>
</reference>
<feature type="chain" id="PRO_5002627674" evidence="2">
    <location>
        <begin position="18"/>
        <end position="83"/>
    </location>
</feature>
<feature type="non-terminal residue" evidence="3">
    <location>
        <position position="1"/>
    </location>
</feature>
<sequence length="83" mass="8847">MDWTWSILFLVAATTEAKVHDGPHETTTPLPVQTSSVPVRGPSNGRDSQTVPSTPPTPSPSTPPTPSPSCCHPRLSLHRPALE</sequence>
<evidence type="ECO:0000256" key="2">
    <source>
        <dbReference type="SAM" id="SignalP"/>
    </source>
</evidence>
<dbReference type="EMBL" id="Z14963">
    <property type="protein sequence ID" value="CAA78686.1"/>
    <property type="molecule type" value="mRNA"/>
</dbReference>
<proteinExistence type="evidence at transcript level"/>
<feature type="compositionally biased region" description="Polar residues" evidence="1">
    <location>
        <begin position="25"/>
        <end position="37"/>
    </location>
</feature>
<dbReference type="PeptideAtlas" id="A0NA61"/>
<name>A0NA61_HUMAN</name>
<feature type="region of interest" description="Disordered" evidence="1">
    <location>
        <begin position="19"/>
        <end position="83"/>
    </location>
</feature>
<accession>A0NA61</accession>
<organism evidence="3">
    <name type="scientific">Homo sapiens</name>
    <name type="common">Human</name>
    <dbReference type="NCBI Taxonomy" id="9606"/>
    <lineage>
        <taxon>Eukaryota</taxon>
        <taxon>Metazoa</taxon>
        <taxon>Chordata</taxon>
        <taxon>Craniata</taxon>
        <taxon>Vertebrata</taxon>
        <taxon>Euteleostomi</taxon>
        <taxon>Mammalia</taxon>
        <taxon>Eutheria</taxon>
        <taxon>Euarchontoglires</taxon>
        <taxon>Primates</taxon>
        <taxon>Haplorrhini</taxon>
        <taxon>Catarrhini</taxon>
        <taxon>Hominidae</taxon>
        <taxon>Homo</taxon>
    </lineage>
</organism>
<evidence type="ECO:0000313" key="3">
    <source>
        <dbReference type="EMBL" id="CAA78686.1"/>
    </source>
</evidence>
<dbReference type="PIR" id="S24712">
    <property type="entry name" value="S24712"/>
</dbReference>
<dbReference type="AlphaFoldDB" id="A0NA61"/>
<evidence type="ECO:0000256" key="1">
    <source>
        <dbReference type="SAM" id="MobiDB-lite"/>
    </source>
</evidence>
<feature type="signal peptide" evidence="2">
    <location>
        <begin position="1"/>
        <end position="17"/>
    </location>
</feature>